<dbReference type="CDD" id="cd01949">
    <property type="entry name" value="GGDEF"/>
    <property type="match status" value="1"/>
</dbReference>
<accession>A0A5E4YMY2</accession>
<dbReference type="PROSITE" id="PS50887">
    <property type="entry name" value="GGDEF"/>
    <property type="match status" value="1"/>
</dbReference>
<dbReference type="Proteomes" id="UP000414233">
    <property type="component" value="Unassembled WGS sequence"/>
</dbReference>
<dbReference type="RefSeq" id="WP_150699298.1">
    <property type="nucleotide sequence ID" value="NZ_CABPRZ010000025.1"/>
</dbReference>
<dbReference type="InterPro" id="IPR043128">
    <property type="entry name" value="Rev_trsase/Diguanyl_cyclase"/>
</dbReference>
<dbReference type="Pfam" id="PF01590">
    <property type="entry name" value="GAF"/>
    <property type="match status" value="1"/>
</dbReference>
<dbReference type="SUPFAM" id="SSF55073">
    <property type="entry name" value="Nucleotide cyclase"/>
    <property type="match status" value="1"/>
</dbReference>
<feature type="domain" description="GGDEF" evidence="1">
    <location>
        <begin position="204"/>
        <end position="335"/>
    </location>
</feature>
<dbReference type="SMART" id="SM00065">
    <property type="entry name" value="GAF"/>
    <property type="match status" value="1"/>
</dbReference>
<dbReference type="SMART" id="SM00267">
    <property type="entry name" value="GGDEF"/>
    <property type="match status" value="1"/>
</dbReference>
<reference evidence="2 3" key="1">
    <citation type="submission" date="2019-08" db="EMBL/GenBank/DDBJ databases">
        <authorList>
            <person name="Peeters C."/>
        </authorList>
    </citation>
    <scope>NUCLEOTIDE SEQUENCE [LARGE SCALE GENOMIC DNA]</scope>
    <source>
        <strain evidence="2 3">LMG 30175</strain>
    </source>
</reference>
<evidence type="ECO:0000259" key="1">
    <source>
        <dbReference type="PROSITE" id="PS50887"/>
    </source>
</evidence>
<dbReference type="NCBIfam" id="TIGR00254">
    <property type="entry name" value="GGDEF"/>
    <property type="match status" value="1"/>
</dbReference>
<dbReference type="InterPro" id="IPR029787">
    <property type="entry name" value="Nucleotide_cyclase"/>
</dbReference>
<dbReference type="Gene3D" id="3.30.70.270">
    <property type="match status" value="1"/>
</dbReference>
<dbReference type="PANTHER" id="PTHR43102">
    <property type="entry name" value="SLR1143 PROTEIN"/>
    <property type="match status" value="1"/>
</dbReference>
<organism evidence="2 3">
    <name type="scientific">Pandoraea terrae</name>
    <dbReference type="NCBI Taxonomy" id="1537710"/>
    <lineage>
        <taxon>Bacteria</taxon>
        <taxon>Pseudomonadati</taxon>
        <taxon>Pseudomonadota</taxon>
        <taxon>Betaproteobacteria</taxon>
        <taxon>Burkholderiales</taxon>
        <taxon>Burkholderiaceae</taxon>
        <taxon>Pandoraea</taxon>
    </lineage>
</organism>
<dbReference type="InterPro" id="IPR029016">
    <property type="entry name" value="GAF-like_dom_sf"/>
</dbReference>
<dbReference type="InterPro" id="IPR003018">
    <property type="entry name" value="GAF"/>
</dbReference>
<dbReference type="GO" id="GO:0003824">
    <property type="term" value="F:catalytic activity"/>
    <property type="evidence" value="ECO:0007669"/>
    <property type="project" value="UniProtKB-ARBA"/>
</dbReference>
<evidence type="ECO:0000313" key="3">
    <source>
        <dbReference type="Proteomes" id="UP000414233"/>
    </source>
</evidence>
<dbReference type="Pfam" id="PF00990">
    <property type="entry name" value="GGDEF"/>
    <property type="match status" value="1"/>
</dbReference>
<sequence length="335" mass="36447">MTASASETLLINEAARLAALRRYDVLDTPPEPEFDRIVRLATHMLGAPISLISLVDESRQWFKARQGLDAAQTPRSVSFCAHAITSDEVFVVQDAQSDRRFADNPLVSGAPHIRFYAGAPLRTPEGHPLGTLCVIDHHPRTLDAEKRGLLADLSALVVNELELRRVNRALHAMATTDPLTGALNRRAFLQEADRAFARARNEPRNLSTLVLDIDQFKAINDRWGHDTGDRVITELYLIARSVLRKGTHVGRLGGEEFAVLLPDTDAVGAGHAAERLLKAIGAAQVPGPAGQVRFTVSIGIGGIAADDSQFSMLLRRADQALYSAKHAGRNRVAAN</sequence>
<gene>
    <name evidence="2" type="ORF">PTE30175_04519</name>
</gene>
<keyword evidence="3" id="KW-1185">Reference proteome</keyword>
<dbReference type="AlphaFoldDB" id="A0A5E4YMY2"/>
<protein>
    <submittedName>
        <fullName evidence="2">Sensor domain-containing diguanylate cyclase</fullName>
    </submittedName>
</protein>
<evidence type="ECO:0000313" key="2">
    <source>
        <dbReference type="EMBL" id="VVE49795.1"/>
    </source>
</evidence>
<dbReference type="OrthoDB" id="5571399at2"/>
<dbReference type="InterPro" id="IPR000160">
    <property type="entry name" value="GGDEF_dom"/>
</dbReference>
<dbReference type="SUPFAM" id="SSF55781">
    <property type="entry name" value="GAF domain-like"/>
    <property type="match status" value="1"/>
</dbReference>
<proteinExistence type="predicted"/>
<dbReference type="FunFam" id="3.30.70.270:FF:000001">
    <property type="entry name" value="Diguanylate cyclase domain protein"/>
    <property type="match status" value="1"/>
</dbReference>
<dbReference type="PANTHER" id="PTHR43102:SF2">
    <property type="entry name" value="GAF DOMAIN-CONTAINING PROTEIN"/>
    <property type="match status" value="1"/>
</dbReference>
<dbReference type="Gene3D" id="3.30.450.40">
    <property type="match status" value="1"/>
</dbReference>
<dbReference type="EMBL" id="CABPRZ010000025">
    <property type="protein sequence ID" value="VVE49795.1"/>
    <property type="molecule type" value="Genomic_DNA"/>
</dbReference>
<name>A0A5E4YMY2_9BURK</name>